<reference evidence="2 3" key="1">
    <citation type="submission" date="2018-08" db="EMBL/GenBank/DDBJ databases">
        <title>Sequencing the genomes of 1000 actinobacteria strains.</title>
        <authorList>
            <person name="Klenk H.-P."/>
        </authorList>
    </citation>
    <scope>NUCLEOTIDE SEQUENCE [LARGE SCALE GENOMIC DNA]</scope>
    <source>
        <strain evidence="2 3">DSM 43927</strain>
    </source>
</reference>
<protein>
    <submittedName>
        <fullName evidence="2">Uncharacterized protein</fullName>
    </submittedName>
</protein>
<dbReference type="AlphaFoldDB" id="A0A3D9T949"/>
<evidence type="ECO:0000256" key="1">
    <source>
        <dbReference type="SAM" id="MobiDB-lite"/>
    </source>
</evidence>
<dbReference type="EMBL" id="QTTT01000001">
    <property type="protein sequence ID" value="REF00282.1"/>
    <property type="molecule type" value="Genomic_DNA"/>
</dbReference>
<dbReference type="Proteomes" id="UP000256661">
    <property type="component" value="Unassembled WGS sequence"/>
</dbReference>
<dbReference type="RefSeq" id="WP_170177482.1">
    <property type="nucleotide sequence ID" value="NZ_QTTT01000001.1"/>
</dbReference>
<name>A0A3D9T949_9ACTN</name>
<evidence type="ECO:0000313" key="3">
    <source>
        <dbReference type="Proteomes" id="UP000256661"/>
    </source>
</evidence>
<feature type="compositionally biased region" description="Basic and acidic residues" evidence="1">
    <location>
        <begin position="9"/>
        <end position="26"/>
    </location>
</feature>
<sequence length="56" mass="6237">MTTPPEGEEFAHMDHVDRDTRVHEPTEPDEETVLRALYGEPDVDGVFRGEEVSPGG</sequence>
<organism evidence="2 3">
    <name type="scientific">Thermomonospora umbrina</name>
    <dbReference type="NCBI Taxonomy" id="111806"/>
    <lineage>
        <taxon>Bacteria</taxon>
        <taxon>Bacillati</taxon>
        <taxon>Actinomycetota</taxon>
        <taxon>Actinomycetes</taxon>
        <taxon>Streptosporangiales</taxon>
        <taxon>Thermomonosporaceae</taxon>
        <taxon>Thermomonospora</taxon>
    </lineage>
</organism>
<proteinExistence type="predicted"/>
<feature type="region of interest" description="Disordered" evidence="1">
    <location>
        <begin position="1"/>
        <end position="28"/>
    </location>
</feature>
<comment type="caution">
    <text evidence="2">The sequence shown here is derived from an EMBL/GenBank/DDBJ whole genome shotgun (WGS) entry which is preliminary data.</text>
</comment>
<accession>A0A3D9T949</accession>
<evidence type="ECO:0000313" key="2">
    <source>
        <dbReference type="EMBL" id="REF00282.1"/>
    </source>
</evidence>
<keyword evidence="3" id="KW-1185">Reference proteome</keyword>
<gene>
    <name evidence="2" type="ORF">DFJ69_5811</name>
</gene>